<dbReference type="AlphaFoldDB" id="A0A4P6WHF5"/>
<dbReference type="KEGG" id="cars:E1B03_02230"/>
<protein>
    <submittedName>
        <fullName evidence="1">Uncharacterized protein</fullName>
    </submittedName>
</protein>
<proteinExistence type="predicted"/>
<evidence type="ECO:0000313" key="2">
    <source>
        <dbReference type="Proteomes" id="UP000293850"/>
    </source>
</evidence>
<name>A0A4P6WHF5_9ENTR</name>
<gene>
    <name evidence="1" type="ORF">E1B03_02230</name>
</gene>
<organism evidence="1 2">
    <name type="scientific">Citrobacter arsenatis</name>
    <dbReference type="NCBI Taxonomy" id="2546350"/>
    <lineage>
        <taxon>Bacteria</taxon>
        <taxon>Pseudomonadati</taxon>
        <taxon>Pseudomonadota</taxon>
        <taxon>Gammaproteobacteria</taxon>
        <taxon>Enterobacterales</taxon>
        <taxon>Enterobacteriaceae</taxon>
        <taxon>Citrobacter</taxon>
    </lineage>
</organism>
<evidence type="ECO:0000313" key="1">
    <source>
        <dbReference type="EMBL" id="QBM21316.1"/>
    </source>
</evidence>
<keyword evidence="2" id="KW-1185">Reference proteome</keyword>
<accession>A0A4P6WHF5</accession>
<dbReference type="EMBL" id="CP037864">
    <property type="protein sequence ID" value="QBM21316.1"/>
    <property type="molecule type" value="Genomic_DNA"/>
</dbReference>
<sequence>MSESFPHTLLALYQRLGGWHGFVNDCLRAVCASTSQKSTTIIGLSRQRCYYSVAFMYKNR</sequence>
<dbReference type="Proteomes" id="UP000293850">
    <property type="component" value="Chromosome"/>
</dbReference>
<reference evidence="1 2" key="1">
    <citation type="submission" date="2019-03" db="EMBL/GenBank/DDBJ databases">
        <title>Complete genome sequence of an arsenate-respiring bacteria, Citrobacter sp. LY-1.</title>
        <authorList>
            <person name="Wang H."/>
            <person name="Liu Y."/>
            <person name="Li Q."/>
            <person name="Huang J."/>
        </authorList>
    </citation>
    <scope>NUCLEOTIDE SEQUENCE [LARGE SCALE GENOMIC DNA]</scope>
    <source>
        <strain evidence="1 2">LY-1</strain>
    </source>
</reference>